<dbReference type="EMBL" id="MASJ01000039">
    <property type="protein sequence ID" value="OCS82887.1"/>
    <property type="molecule type" value="Genomic_DNA"/>
</dbReference>
<gene>
    <name evidence="2" type="ORF">A6M13_05665</name>
</gene>
<sequence>MIQTTKQFEAVCNFRDLGGIRTADGRTVRHRQLYRSGEIGYATIHDKMMLEKLELKTILDYRDLAETFVYPPPTLDGTELLQISATTNASLHVNPSVDDTTCITVDNFIEACAQLPFHNPAYRALMDRIVHRDVPLLQFCTAGKDRTGIGVALVYLLLGVDEETIVADFLQTNQAIAEKKPLWYTHWQHTLSSIEHGETLLYANERALREAFCRIRKTYGNYERYFYEEFNISTDMRTHVQQYYLK</sequence>
<accession>A0A1C0Y6S7</accession>
<protein>
    <recommendedName>
        <fullName evidence="4">Protein tyrosine phosphatase</fullName>
    </recommendedName>
</protein>
<proteinExistence type="inferred from homology"/>
<organism evidence="2 3">
    <name type="scientific">Caryophanon tenue</name>
    <dbReference type="NCBI Taxonomy" id="33978"/>
    <lineage>
        <taxon>Bacteria</taxon>
        <taxon>Bacillati</taxon>
        <taxon>Bacillota</taxon>
        <taxon>Bacilli</taxon>
        <taxon>Bacillales</taxon>
        <taxon>Caryophanaceae</taxon>
        <taxon>Caryophanon</taxon>
    </lineage>
</organism>
<evidence type="ECO:0008006" key="4">
    <source>
        <dbReference type="Google" id="ProtNLM"/>
    </source>
</evidence>
<dbReference type="Gene3D" id="3.90.190.10">
    <property type="entry name" value="Protein tyrosine phosphatase superfamily"/>
    <property type="match status" value="1"/>
</dbReference>
<evidence type="ECO:0000313" key="3">
    <source>
        <dbReference type="Proteomes" id="UP000093199"/>
    </source>
</evidence>
<dbReference type="Proteomes" id="UP000093199">
    <property type="component" value="Unassembled WGS sequence"/>
</dbReference>
<reference evidence="2 3" key="1">
    <citation type="submission" date="2016-07" db="EMBL/GenBank/DDBJ databases">
        <title>Caryophanon tenue genome sequencing.</title>
        <authorList>
            <person name="Verma A."/>
            <person name="Pal Y."/>
            <person name="Krishnamurthi S."/>
        </authorList>
    </citation>
    <scope>NUCLEOTIDE SEQUENCE [LARGE SCALE GENOMIC DNA]</scope>
    <source>
        <strain evidence="2 3">DSM 14152</strain>
    </source>
</reference>
<dbReference type="SUPFAM" id="SSF52799">
    <property type="entry name" value="(Phosphotyrosine protein) phosphatases II"/>
    <property type="match status" value="1"/>
</dbReference>
<dbReference type="PANTHER" id="PTHR31126">
    <property type="entry name" value="TYROSINE-PROTEIN PHOSPHATASE"/>
    <property type="match status" value="1"/>
</dbReference>
<dbReference type="Pfam" id="PF13350">
    <property type="entry name" value="Y_phosphatase3"/>
    <property type="match status" value="1"/>
</dbReference>
<dbReference type="AlphaFoldDB" id="A0A1C0Y6S7"/>
<keyword evidence="3" id="KW-1185">Reference proteome</keyword>
<name>A0A1C0Y6S7_9BACL</name>
<dbReference type="RefSeq" id="WP_066547536.1">
    <property type="nucleotide sequence ID" value="NZ_MASJ01000039.1"/>
</dbReference>
<dbReference type="STRING" id="33978.A6M13_05665"/>
<dbReference type="InterPro" id="IPR029021">
    <property type="entry name" value="Prot-tyrosine_phosphatase-like"/>
</dbReference>
<evidence type="ECO:0000313" key="2">
    <source>
        <dbReference type="EMBL" id="OCS82887.1"/>
    </source>
</evidence>
<comment type="similarity">
    <text evidence="1">Belongs to the protein-tyrosine phosphatase family.</text>
</comment>
<dbReference type="GO" id="GO:0004721">
    <property type="term" value="F:phosphoprotein phosphatase activity"/>
    <property type="evidence" value="ECO:0007669"/>
    <property type="project" value="InterPro"/>
</dbReference>
<comment type="caution">
    <text evidence="2">The sequence shown here is derived from an EMBL/GenBank/DDBJ whole genome shotgun (WGS) entry which is preliminary data.</text>
</comment>
<dbReference type="InterPro" id="IPR026893">
    <property type="entry name" value="Tyr/Ser_Pase_IphP-type"/>
</dbReference>
<evidence type="ECO:0000256" key="1">
    <source>
        <dbReference type="ARBA" id="ARBA00009580"/>
    </source>
</evidence>
<dbReference type="PANTHER" id="PTHR31126:SF1">
    <property type="entry name" value="TYROSINE SPECIFIC PROTEIN PHOSPHATASES DOMAIN-CONTAINING PROTEIN"/>
    <property type="match status" value="1"/>
</dbReference>